<dbReference type="EMBL" id="FR824178">
    <property type="protein sequence ID" value="CCA21785.1"/>
    <property type="molecule type" value="Genomic_DNA"/>
</dbReference>
<dbReference type="HOGENOM" id="CLU_1655386_0_0_1"/>
<reference evidence="1" key="2">
    <citation type="submission" date="2011-02" db="EMBL/GenBank/DDBJ databases">
        <authorList>
            <person name="MacLean D."/>
        </authorList>
    </citation>
    <scope>NUCLEOTIDE SEQUENCE</scope>
</reference>
<gene>
    <name evidence="1" type="primary">AlNc14C133G7031</name>
    <name evidence="1" type="ORF">ALNC14_079280</name>
</gene>
<sequence>MSSYSTEICGHAARLRGENSKERVNSSRKIAPLLVRERVCRLLAAGPIACSRIIDAYSNAEKRKQRHVHHSTHLLDGTKSKTTHITKTTKVCVAIRDSVSLKRSRRERVTARQVMDFLVPKKWLVVAIEEDGSYGSKAIESALRCVQTYLSKLGYRQGKL</sequence>
<protein>
    <submittedName>
        <fullName evidence="1">AlNc14C133G7031 protein</fullName>
    </submittedName>
</protein>
<accession>F0WKI1</accession>
<dbReference type="AlphaFoldDB" id="F0WKI1"/>
<organism evidence="1">
    <name type="scientific">Albugo laibachii Nc14</name>
    <dbReference type="NCBI Taxonomy" id="890382"/>
    <lineage>
        <taxon>Eukaryota</taxon>
        <taxon>Sar</taxon>
        <taxon>Stramenopiles</taxon>
        <taxon>Oomycota</taxon>
        <taxon>Peronosporomycetes</taxon>
        <taxon>Albuginales</taxon>
        <taxon>Albuginaceae</taxon>
        <taxon>Albugo</taxon>
    </lineage>
</organism>
<evidence type="ECO:0000313" key="1">
    <source>
        <dbReference type="EMBL" id="CCA21785.1"/>
    </source>
</evidence>
<name>F0WKI1_9STRA</name>
<reference evidence="1" key="1">
    <citation type="journal article" date="2011" name="PLoS Biol.">
        <title>Gene gain and loss during evolution of obligate parasitism in the white rust pathogen of Arabidopsis thaliana.</title>
        <authorList>
            <person name="Kemen E."/>
            <person name="Gardiner A."/>
            <person name="Schultz-Larsen T."/>
            <person name="Kemen A.C."/>
            <person name="Balmuth A.L."/>
            <person name="Robert-Seilaniantz A."/>
            <person name="Bailey K."/>
            <person name="Holub E."/>
            <person name="Studholme D.J."/>
            <person name="Maclean D."/>
            <person name="Jones J.D."/>
        </authorList>
    </citation>
    <scope>NUCLEOTIDE SEQUENCE</scope>
</reference>
<proteinExistence type="predicted"/>